<organism evidence="3 4">
    <name type="scientific">Cyclotella atomus</name>
    <dbReference type="NCBI Taxonomy" id="382360"/>
    <lineage>
        <taxon>Eukaryota</taxon>
        <taxon>Sar</taxon>
        <taxon>Stramenopiles</taxon>
        <taxon>Ochrophyta</taxon>
        <taxon>Bacillariophyta</taxon>
        <taxon>Coscinodiscophyceae</taxon>
        <taxon>Thalassiosirophycidae</taxon>
        <taxon>Stephanodiscales</taxon>
        <taxon>Stephanodiscaceae</taxon>
        <taxon>Cyclotella</taxon>
    </lineage>
</organism>
<keyword evidence="4" id="KW-1185">Reference proteome</keyword>
<dbReference type="PANTHER" id="PTHR10539:SF0">
    <property type="entry name" value="26S PROTEASOME NON-ATPASE REGULATORY SUBUNIT 13"/>
    <property type="match status" value="1"/>
</dbReference>
<dbReference type="PANTHER" id="PTHR10539">
    <property type="entry name" value="26S PROTEASOME NON-ATPASE REGULATORY SUBUNIT 13"/>
    <property type="match status" value="1"/>
</dbReference>
<evidence type="ECO:0000256" key="1">
    <source>
        <dbReference type="ARBA" id="ARBA00022942"/>
    </source>
</evidence>
<sequence>MSDPTSTALSHLTSMSNLHPDLASQYSALSDLYSKKLWHQFTVSSLSFLSDPSTLRPDNDGASSHLAFFQQVVLPIDSKLNPLCLARMASLVAFGLPDGTETVLQPLLQSKAKLLGPAAALYLTSRLGLLHLTLLAKSSSDLSSPTAIQTLEQVATYIESNRSNLEEIANTECEAAIVHSAYYEMAMTYRKAVGPPEKYYNEAIQYVAYTNLTELSEATRHGLAVDLSLSALTGEGVFNFGEIIASPVLQALRGSQEEYLVKLLECGSHGDVLGFASIAEAHSQQIALQPSLVSRSEAVKEKITLLALVNMVFERPSLERTLAFEDVASRVNVTIDQVEWVIMRALSLNLIKGTMDQCEQSVDVTWVMPRVLNEVQMGELAGRFGEWAVKVSRTRDYMLEHTGALLNQ</sequence>
<evidence type="ECO:0000313" key="3">
    <source>
        <dbReference type="EMBL" id="KAL3769933.1"/>
    </source>
</evidence>
<dbReference type="SMART" id="SM00088">
    <property type="entry name" value="PINT"/>
    <property type="match status" value="1"/>
</dbReference>
<dbReference type="InterPro" id="IPR000717">
    <property type="entry name" value="PCI_dom"/>
</dbReference>
<gene>
    <name evidence="3" type="ORF">ACHAWO_001881</name>
</gene>
<dbReference type="Proteomes" id="UP001530400">
    <property type="component" value="Unassembled WGS sequence"/>
</dbReference>
<dbReference type="Pfam" id="PF01399">
    <property type="entry name" value="PCI"/>
    <property type="match status" value="1"/>
</dbReference>
<dbReference type="PROSITE" id="PS50250">
    <property type="entry name" value="PCI"/>
    <property type="match status" value="1"/>
</dbReference>
<evidence type="ECO:0000313" key="4">
    <source>
        <dbReference type="Proteomes" id="UP001530400"/>
    </source>
</evidence>
<dbReference type="GO" id="GO:0000502">
    <property type="term" value="C:proteasome complex"/>
    <property type="evidence" value="ECO:0007669"/>
    <property type="project" value="UniProtKB-KW"/>
</dbReference>
<evidence type="ECO:0000259" key="2">
    <source>
        <dbReference type="PROSITE" id="PS50250"/>
    </source>
</evidence>
<keyword evidence="1" id="KW-0647">Proteasome</keyword>
<comment type="caution">
    <text evidence="3">The sequence shown here is derived from an EMBL/GenBank/DDBJ whole genome shotgun (WGS) entry which is preliminary data.</text>
</comment>
<accession>A0ABD3N1G8</accession>
<dbReference type="InterPro" id="IPR035298">
    <property type="entry name" value="PSMD13"/>
</dbReference>
<dbReference type="Pfam" id="PF22037">
    <property type="entry name" value="PSD13_N"/>
    <property type="match status" value="1"/>
</dbReference>
<protein>
    <recommendedName>
        <fullName evidence="2">PCI domain-containing protein</fullName>
    </recommendedName>
</protein>
<feature type="domain" description="PCI" evidence="2">
    <location>
        <begin position="196"/>
        <end position="369"/>
    </location>
</feature>
<dbReference type="AlphaFoldDB" id="A0ABD3N1G8"/>
<reference evidence="3 4" key="1">
    <citation type="submission" date="2024-10" db="EMBL/GenBank/DDBJ databases">
        <title>Updated reference genomes for cyclostephanoid diatoms.</title>
        <authorList>
            <person name="Roberts W.R."/>
            <person name="Alverson A.J."/>
        </authorList>
    </citation>
    <scope>NUCLEOTIDE SEQUENCE [LARGE SCALE GENOMIC DNA]</scope>
    <source>
        <strain evidence="3 4">AJA010-31</strain>
    </source>
</reference>
<dbReference type="EMBL" id="JALLPJ020001322">
    <property type="protein sequence ID" value="KAL3769933.1"/>
    <property type="molecule type" value="Genomic_DNA"/>
</dbReference>
<dbReference type="InterPro" id="IPR054179">
    <property type="entry name" value="PSD13_N"/>
</dbReference>
<proteinExistence type="predicted"/>
<name>A0ABD3N1G8_9STRA</name>